<evidence type="ECO:0000313" key="2">
    <source>
        <dbReference type="Proteomes" id="UP000233248"/>
    </source>
</evidence>
<dbReference type="SUPFAM" id="SSF75169">
    <property type="entry name" value="DsrEFH-like"/>
    <property type="match status" value="1"/>
</dbReference>
<dbReference type="Proteomes" id="UP000233248">
    <property type="component" value="Unassembled WGS sequence"/>
</dbReference>
<dbReference type="AlphaFoldDB" id="A0A2N1J4J1"/>
<dbReference type="InterPro" id="IPR019870">
    <property type="entry name" value="Se_metab_YedF"/>
</dbReference>
<keyword evidence="1" id="KW-0808">Transferase</keyword>
<dbReference type="RefSeq" id="WP_101184014.1">
    <property type="nucleotide sequence ID" value="NZ_CP031218.1"/>
</dbReference>
<gene>
    <name evidence="1" type="primary">yedF</name>
    <name evidence="1" type="ORF">CP960_04135</name>
</gene>
<keyword evidence="2" id="KW-1185">Reference proteome</keyword>
<accession>A0A2N1J4J1</accession>
<dbReference type="NCBIfam" id="TIGR03527">
    <property type="entry name" value="selenium_YedF"/>
    <property type="match status" value="1"/>
</dbReference>
<comment type="caution">
    <text evidence="1">The sequence shown here is derived from an EMBL/GenBank/DDBJ whole genome shotgun (WGS) entry which is preliminary data.</text>
</comment>
<proteinExistence type="predicted"/>
<dbReference type="GO" id="GO:0016740">
    <property type="term" value="F:transferase activity"/>
    <property type="evidence" value="ECO:0007669"/>
    <property type="project" value="UniProtKB-KW"/>
</dbReference>
<protein>
    <submittedName>
        <fullName evidence="1">Sulfurtransferase-like selenium metabolism protein YedF</fullName>
    </submittedName>
</protein>
<reference evidence="1 2" key="1">
    <citation type="submission" date="2017-09" db="EMBL/GenBank/DDBJ databases">
        <title>Genomics of the genus Arcobacter.</title>
        <authorList>
            <person name="Perez-Cataluna A."/>
            <person name="Figueras M.J."/>
            <person name="Salas-Masso N."/>
        </authorList>
    </citation>
    <scope>NUCLEOTIDE SEQUENCE [LARGE SCALE GENOMIC DNA]</scope>
    <source>
        <strain evidence="1 2">DSM 18005</strain>
    </source>
</reference>
<dbReference type="InterPro" id="IPR027396">
    <property type="entry name" value="DsrEFH-like"/>
</dbReference>
<name>A0A2N1J4J1_9BACT</name>
<evidence type="ECO:0000313" key="1">
    <source>
        <dbReference type="EMBL" id="PKI81470.1"/>
    </source>
</evidence>
<dbReference type="OrthoDB" id="9801500at2"/>
<sequence>MEEKATRKLFSNKTYEKRQTIMQQDTKDKTVFLKSDKIGEGELGSMLIRGFLKAMVEQEKLPSKIICVNSAVLLTTTNDENDDALIALKDLQSKGVEIFSCGTCLDFYEKRDDLKVGVAGNAMDTIQTLLNTNTVTL</sequence>
<dbReference type="EMBL" id="NXIF01000015">
    <property type="protein sequence ID" value="PKI81470.1"/>
    <property type="molecule type" value="Genomic_DNA"/>
</dbReference>
<organism evidence="1 2">
    <name type="scientific">Malaciobacter halophilus</name>
    <dbReference type="NCBI Taxonomy" id="197482"/>
    <lineage>
        <taxon>Bacteria</taxon>
        <taxon>Pseudomonadati</taxon>
        <taxon>Campylobacterota</taxon>
        <taxon>Epsilonproteobacteria</taxon>
        <taxon>Campylobacterales</taxon>
        <taxon>Arcobacteraceae</taxon>
        <taxon>Malaciobacter</taxon>
    </lineage>
</organism>